<organism evidence="1 2">
    <name type="scientific">Dysosmobacter segnis</name>
    <dbReference type="NCBI Taxonomy" id="2763042"/>
    <lineage>
        <taxon>Bacteria</taxon>
        <taxon>Bacillati</taxon>
        <taxon>Bacillota</taxon>
        <taxon>Clostridia</taxon>
        <taxon>Eubacteriales</taxon>
        <taxon>Oscillospiraceae</taxon>
        <taxon>Dysosmobacter</taxon>
    </lineage>
</organism>
<dbReference type="Proteomes" id="UP000620327">
    <property type="component" value="Unassembled WGS sequence"/>
</dbReference>
<proteinExistence type="predicted"/>
<evidence type="ECO:0000313" key="1">
    <source>
        <dbReference type="EMBL" id="MBC5771426.1"/>
    </source>
</evidence>
<accession>A0A923S878</accession>
<gene>
    <name evidence="1" type="ORF">H8Z83_14090</name>
</gene>
<dbReference type="AlphaFoldDB" id="A0A923S878"/>
<comment type="caution">
    <text evidence="1">The sequence shown here is derived from an EMBL/GenBank/DDBJ whole genome shotgun (WGS) entry which is preliminary data.</text>
</comment>
<dbReference type="RefSeq" id="WP_187015619.1">
    <property type="nucleotide sequence ID" value="NZ_JACOQI010000016.1"/>
</dbReference>
<sequence length="371" mass="43470">MKIGTDQYNTFDTMTMDCWNDRLYYEGKEFPAGYFAAEILNFAGEIHDPLLERITVLTALVDDLSTAEKSKRHDIAAQLKPLLHDTVSWLYTCPPFCYCESQGAYEDLEYALSEERLDRDYEEREEHLPFMALSFCEPILRILVAIYNFCLLIRAFEKKYLRGSKRRNADAFAKAAHECFDEDDSFLILLEQMPFGGVEEFFSYPRVITGFKYFQDENNEAKWKTAQRVICRRAIDFYVFDLMNGLHHGHAPSQCQGCGRYFLTTNGHTPKYCDGVALQDNRYTCRQYGAMKHQKEQNKQHPVYRLFNTRTDTIRKHHQRGKISDDLRREALYLAGSYRDKALMDNDYAADGYARDMELEHIYAEAEKRLK</sequence>
<protein>
    <submittedName>
        <fullName evidence="1">Uncharacterized protein</fullName>
    </submittedName>
</protein>
<reference evidence="1" key="1">
    <citation type="submission" date="2020-08" db="EMBL/GenBank/DDBJ databases">
        <title>Genome public.</title>
        <authorList>
            <person name="Liu C."/>
            <person name="Sun Q."/>
        </authorList>
    </citation>
    <scope>NUCLEOTIDE SEQUENCE</scope>
    <source>
        <strain evidence="1">BX15</strain>
    </source>
</reference>
<keyword evidence="2" id="KW-1185">Reference proteome</keyword>
<dbReference type="InterPro" id="IPR045722">
    <property type="entry name" value="DUF6076"/>
</dbReference>
<name>A0A923S878_9FIRM</name>
<dbReference type="EMBL" id="JACOQI010000016">
    <property type="protein sequence ID" value="MBC5771426.1"/>
    <property type="molecule type" value="Genomic_DNA"/>
</dbReference>
<evidence type="ECO:0000313" key="2">
    <source>
        <dbReference type="Proteomes" id="UP000620327"/>
    </source>
</evidence>
<dbReference type="Pfam" id="PF19553">
    <property type="entry name" value="DUF6076"/>
    <property type="match status" value="1"/>
</dbReference>